<dbReference type="EMBL" id="CAJVPZ010002501">
    <property type="protein sequence ID" value="CAG8514154.1"/>
    <property type="molecule type" value="Genomic_DNA"/>
</dbReference>
<dbReference type="AlphaFoldDB" id="A0A9N8ZZN2"/>
<feature type="non-terminal residue" evidence="1">
    <location>
        <position position="46"/>
    </location>
</feature>
<keyword evidence="2" id="KW-1185">Reference proteome</keyword>
<evidence type="ECO:0000313" key="2">
    <source>
        <dbReference type="Proteomes" id="UP000789396"/>
    </source>
</evidence>
<reference evidence="1" key="1">
    <citation type="submission" date="2021-06" db="EMBL/GenBank/DDBJ databases">
        <authorList>
            <person name="Kallberg Y."/>
            <person name="Tangrot J."/>
            <person name="Rosling A."/>
        </authorList>
    </citation>
    <scope>NUCLEOTIDE SEQUENCE</scope>
    <source>
        <strain evidence="1">IN212</strain>
    </source>
</reference>
<sequence length="46" mass="5189">MNNLTVSCATKDLIEQIAILLQEIISTVKSNDNDSYWPEETQQPPP</sequence>
<accession>A0A9N8ZZN2</accession>
<name>A0A9N8ZZN2_9GLOM</name>
<evidence type="ECO:0000313" key="1">
    <source>
        <dbReference type="EMBL" id="CAG8514154.1"/>
    </source>
</evidence>
<dbReference type="Proteomes" id="UP000789396">
    <property type="component" value="Unassembled WGS sequence"/>
</dbReference>
<gene>
    <name evidence="1" type="ORF">RFULGI_LOCUS3037</name>
</gene>
<protein>
    <submittedName>
        <fullName evidence="1">4823_t:CDS:1</fullName>
    </submittedName>
</protein>
<comment type="caution">
    <text evidence="1">The sequence shown here is derived from an EMBL/GenBank/DDBJ whole genome shotgun (WGS) entry which is preliminary data.</text>
</comment>
<organism evidence="1 2">
    <name type="scientific">Racocetra fulgida</name>
    <dbReference type="NCBI Taxonomy" id="60492"/>
    <lineage>
        <taxon>Eukaryota</taxon>
        <taxon>Fungi</taxon>
        <taxon>Fungi incertae sedis</taxon>
        <taxon>Mucoromycota</taxon>
        <taxon>Glomeromycotina</taxon>
        <taxon>Glomeromycetes</taxon>
        <taxon>Diversisporales</taxon>
        <taxon>Gigasporaceae</taxon>
        <taxon>Racocetra</taxon>
    </lineage>
</organism>
<proteinExistence type="predicted"/>